<name>A0A8T0F077_ARGBR</name>
<gene>
    <name evidence="2" type="ORF">HNY73_010199</name>
</gene>
<accession>A0A8T0F077</accession>
<keyword evidence="1" id="KW-0812">Transmembrane</keyword>
<protein>
    <submittedName>
        <fullName evidence="2">Uncharacterized protein</fullName>
    </submittedName>
</protein>
<keyword evidence="3" id="KW-1185">Reference proteome</keyword>
<dbReference type="EMBL" id="JABXBU010000030">
    <property type="protein sequence ID" value="KAF8784536.1"/>
    <property type="molecule type" value="Genomic_DNA"/>
</dbReference>
<dbReference type="Proteomes" id="UP000807504">
    <property type="component" value="Unassembled WGS sequence"/>
</dbReference>
<keyword evidence="1" id="KW-1133">Transmembrane helix</keyword>
<reference evidence="2" key="1">
    <citation type="journal article" date="2020" name="bioRxiv">
        <title>Chromosome-level reference genome of the European wasp spider Argiope bruennichi: a resource for studies on range expansion and evolutionary adaptation.</title>
        <authorList>
            <person name="Sheffer M.M."/>
            <person name="Hoppe A."/>
            <person name="Krehenwinkel H."/>
            <person name="Uhl G."/>
            <person name="Kuss A.W."/>
            <person name="Jensen L."/>
            <person name="Jensen C."/>
            <person name="Gillespie R.G."/>
            <person name="Hoff K.J."/>
            <person name="Prost S."/>
        </authorList>
    </citation>
    <scope>NUCLEOTIDE SEQUENCE</scope>
</reference>
<proteinExistence type="predicted"/>
<feature type="transmembrane region" description="Helical" evidence="1">
    <location>
        <begin position="54"/>
        <end position="75"/>
    </location>
</feature>
<reference evidence="2" key="2">
    <citation type="submission" date="2020-06" db="EMBL/GenBank/DDBJ databases">
        <authorList>
            <person name="Sheffer M."/>
        </authorList>
    </citation>
    <scope>NUCLEOTIDE SEQUENCE</scope>
</reference>
<keyword evidence="1" id="KW-0472">Membrane</keyword>
<organism evidence="2 3">
    <name type="scientific">Argiope bruennichi</name>
    <name type="common">Wasp spider</name>
    <name type="synonym">Aranea bruennichi</name>
    <dbReference type="NCBI Taxonomy" id="94029"/>
    <lineage>
        <taxon>Eukaryota</taxon>
        <taxon>Metazoa</taxon>
        <taxon>Ecdysozoa</taxon>
        <taxon>Arthropoda</taxon>
        <taxon>Chelicerata</taxon>
        <taxon>Arachnida</taxon>
        <taxon>Araneae</taxon>
        <taxon>Araneomorphae</taxon>
        <taxon>Entelegynae</taxon>
        <taxon>Araneoidea</taxon>
        <taxon>Araneidae</taxon>
        <taxon>Argiope</taxon>
    </lineage>
</organism>
<dbReference type="AlphaFoldDB" id="A0A8T0F077"/>
<evidence type="ECO:0000256" key="1">
    <source>
        <dbReference type="SAM" id="Phobius"/>
    </source>
</evidence>
<evidence type="ECO:0000313" key="3">
    <source>
        <dbReference type="Proteomes" id="UP000807504"/>
    </source>
</evidence>
<sequence length="113" mass="13340">MEGCRQQRHGTSWALISVGAKLEIISFEHHLKSALTKLMDISQMTFWMEDFDDVFIWFAVVVSQFMKIHTSWSLISEGAKMDNLKFWRLLLSELLEAFNALERRMWNSKLMSH</sequence>
<comment type="caution">
    <text evidence="2">The sequence shown here is derived from an EMBL/GenBank/DDBJ whole genome shotgun (WGS) entry which is preliminary data.</text>
</comment>
<evidence type="ECO:0000313" key="2">
    <source>
        <dbReference type="EMBL" id="KAF8784536.1"/>
    </source>
</evidence>